<dbReference type="Proteomes" id="UP000092839">
    <property type="component" value="Chromosome"/>
</dbReference>
<dbReference type="PANTHER" id="PTHR37811">
    <property type="entry name" value="BLL5343 PROTEIN"/>
    <property type="match status" value="1"/>
</dbReference>
<feature type="domain" description="ABM" evidence="1">
    <location>
        <begin position="1"/>
        <end position="74"/>
    </location>
</feature>
<keyword evidence="3" id="KW-1185">Reference proteome</keyword>
<dbReference type="RefSeq" id="WP_065729158.1">
    <property type="nucleotide sequence ID" value="NZ_CP016428.1"/>
</dbReference>
<dbReference type="InterPro" id="IPR007138">
    <property type="entry name" value="ABM_dom"/>
</dbReference>
<dbReference type="InterPro" id="IPR052936">
    <property type="entry name" value="Jasmonate_Hydroxylase-like"/>
</dbReference>
<dbReference type="KEGG" id="bic:LMTR13_18975"/>
<organism evidence="2 3">
    <name type="scientific">Bradyrhizobium icense</name>
    <dbReference type="NCBI Taxonomy" id="1274631"/>
    <lineage>
        <taxon>Bacteria</taxon>
        <taxon>Pseudomonadati</taxon>
        <taxon>Pseudomonadota</taxon>
        <taxon>Alphaproteobacteria</taxon>
        <taxon>Hyphomicrobiales</taxon>
        <taxon>Nitrobacteraceae</taxon>
        <taxon>Bradyrhizobium</taxon>
    </lineage>
</organism>
<reference evidence="2 3" key="1">
    <citation type="submission" date="2016-07" db="EMBL/GenBank/DDBJ databases">
        <title>Complete genome sequence of Bradyrhizobium icense LMTR 13T, a potential inoculant strain isolated from lima bean (Phaseolus lunatus) in Peru.</title>
        <authorList>
            <person name="Ormeno-Orrillo E."/>
            <person name="Duran D."/>
            <person name="Rogel M.A."/>
            <person name="Rey L."/>
            <person name="Imperial J."/>
            <person name="Ruiz-Argueso T."/>
            <person name="Martinez-Romero E."/>
        </authorList>
    </citation>
    <scope>NUCLEOTIDE SEQUENCE [LARGE SCALE GENOMIC DNA]</scope>
    <source>
        <strain evidence="2 3">LMTR 13</strain>
    </source>
</reference>
<evidence type="ECO:0000259" key="1">
    <source>
        <dbReference type="Pfam" id="PF03992"/>
    </source>
</evidence>
<dbReference type="OrthoDB" id="9797060at2"/>
<dbReference type="PANTHER" id="PTHR37811:SF2">
    <property type="entry name" value="ABM DOMAIN-CONTAINING PROTEIN"/>
    <property type="match status" value="1"/>
</dbReference>
<sequence length="107" mass="12399">MIVTVFRSRLNPGAQEEYGPMAKHMSELVQSIAGYISHKGFVAEDGERVTIVEFESEEALREWRIHPDHAKAKRRGIESFFSDYKFQICNVIRERNWTARSRDPASV</sequence>
<dbReference type="Gene3D" id="3.30.70.100">
    <property type="match status" value="1"/>
</dbReference>
<dbReference type="SUPFAM" id="SSF54909">
    <property type="entry name" value="Dimeric alpha+beta barrel"/>
    <property type="match status" value="1"/>
</dbReference>
<evidence type="ECO:0000313" key="3">
    <source>
        <dbReference type="Proteomes" id="UP000092839"/>
    </source>
</evidence>
<accession>A0A1B1UGR4</accession>
<dbReference type="STRING" id="1274631.LMTR13_18975"/>
<dbReference type="Pfam" id="PF03992">
    <property type="entry name" value="ABM"/>
    <property type="match status" value="1"/>
</dbReference>
<gene>
    <name evidence="2" type="ORF">LMTR13_18975</name>
</gene>
<proteinExistence type="predicted"/>
<evidence type="ECO:0000313" key="2">
    <source>
        <dbReference type="EMBL" id="ANW01942.1"/>
    </source>
</evidence>
<dbReference type="InterPro" id="IPR011008">
    <property type="entry name" value="Dimeric_a/b-barrel"/>
</dbReference>
<protein>
    <recommendedName>
        <fullName evidence="1">ABM domain-containing protein</fullName>
    </recommendedName>
</protein>
<dbReference type="EMBL" id="CP016428">
    <property type="protein sequence ID" value="ANW01942.1"/>
    <property type="molecule type" value="Genomic_DNA"/>
</dbReference>
<name>A0A1B1UGR4_9BRAD</name>
<dbReference type="AlphaFoldDB" id="A0A1B1UGR4"/>